<evidence type="ECO:0000313" key="1">
    <source>
        <dbReference type="EMBL" id="KAH7925789.1"/>
    </source>
</evidence>
<name>A0ACB8BKG4_9AGAM</name>
<comment type="caution">
    <text evidence="1">The sequence shown here is derived from an EMBL/GenBank/DDBJ whole genome shotgun (WGS) entry which is preliminary data.</text>
</comment>
<protein>
    <submittedName>
        <fullName evidence="1">Uncharacterized protein</fullName>
    </submittedName>
</protein>
<dbReference type="EMBL" id="MU266395">
    <property type="protein sequence ID" value="KAH7925789.1"/>
    <property type="molecule type" value="Genomic_DNA"/>
</dbReference>
<keyword evidence="2" id="KW-1185">Reference proteome</keyword>
<accession>A0ACB8BKG4</accession>
<reference evidence="1" key="1">
    <citation type="journal article" date="2021" name="New Phytol.">
        <title>Evolutionary innovations through gain and loss of genes in the ectomycorrhizal Boletales.</title>
        <authorList>
            <person name="Wu G."/>
            <person name="Miyauchi S."/>
            <person name="Morin E."/>
            <person name="Kuo A."/>
            <person name="Drula E."/>
            <person name="Varga T."/>
            <person name="Kohler A."/>
            <person name="Feng B."/>
            <person name="Cao Y."/>
            <person name="Lipzen A."/>
            <person name="Daum C."/>
            <person name="Hundley H."/>
            <person name="Pangilinan J."/>
            <person name="Johnson J."/>
            <person name="Barry K."/>
            <person name="LaButti K."/>
            <person name="Ng V."/>
            <person name="Ahrendt S."/>
            <person name="Min B."/>
            <person name="Choi I.G."/>
            <person name="Park H."/>
            <person name="Plett J.M."/>
            <person name="Magnuson J."/>
            <person name="Spatafora J.W."/>
            <person name="Nagy L.G."/>
            <person name="Henrissat B."/>
            <person name="Grigoriev I.V."/>
            <person name="Yang Z.L."/>
            <person name="Xu J."/>
            <person name="Martin F.M."/>
        </authorList>
    </citation>
    <scope>NUCLEOTIDE SEQUENCE</scope>
    <source>
        <strain evidence="1">KUC20120723A-06</strain>
    </source>
</reference>
<organism evidence="1 2">
    <name type="scientific">Leucogyrophana mollusca</name>
    <dbReference type="NCBI Taxonomy" id="85980"/>
    <lineage>
        <taxon>Eukaryota</taxon>
        <taxon>Fungi</taxon>
        <taxon>Dikarya</taxon>
        <taxon>Basidiomycota</taxon>
        <taxon>Agaricomycotina</taxon>
        <taxon>Agaricomycetes</taxon>
        <taxon>Agaricomycetidae</taxon>
        <taxon>Boletales</taxon>
        <taxon>Boletales incertae sedis</taxon>
        <taxon>Leucogyrophana</taxon>
    </lineage>
</organism>
<sequence>MNKRGFAHVRVGHAGVAQSIKKRSSCDTGGFYMNPTTGSTVSSTDNLNITWDTTCLSNTQAVDIYLIAPALTNPRIHEWSNVNYGLGSYQTTLEPRWWNDSSSVNLQLSIVTSGTAPFLSPFPAGPVFTATYTAPTSGSPPAAADLTAPDTVTVVNNFPTNSSSSKGKIAAGVLVPLLFIGLGIAAYLKMKRAKGKEKRRRFSEAVDKRMSTISTDWKSMSAAGASAAIRNSIAVSGAGNRNSSFSFGNIRPLSTAAVEGDHMSEKTAVDMSAPHMSQVRPGLRTAALGERVSRVSFAADVRPSMESRRNVASRAFHTGIVPPVPTRQDSDEMSPTQTKGAFSLSPEDIHARISGDGDSGSRLSMDEVWPSLSMMRTGTEGENPGEDYLLPPQKQSVELPLPPTPVHHAASSPIGMIPMHASVMSPDEMLRAYAERKVTSPPPTGAVAFPAPAATYNGNGMRTLYSPSTPGFHSPQRSDEEFRHSIYTGQEDPYIGTAN</sequence>
<proteinExistence type="predicted"/>
<dbReference type="Proteomes" id="UP000790709">
    <property type="component" value="Unassembled WGS sequence"/>
</dbReference>
<evidence type="ECO:0000313" key="2">
    <source>
        <dbReference type="Proteomes" id="UP000790709"/>
    </source>
</evidence>
<gene>
    <name evidence="1" type="ORF">BV22DRAFT_1128740</name>
</gene>